<evidence type="ECO:0000256" key="1">
    <source>
        <dbReference type="ARBA" id="ARBA00004201"/>
    </source>
</evidence>
<dbReference type="AlphaFoldDB" id="A0A4W3ILR9"/>
<dbReference type="InterPro" id="IPR047187">
    <property type="entry name" value="SF1_C_Upf1"/>
</dbReference>
<reference evidence="14" key="1">
    <citation type="journal article" date="2006" name="Science">
        <title>Ancient noncoding elements conserved in the human genome.</title>
        <authorList>
            <person name="Venkatesh B."/>
            <person name="Kirkness E.F."/>
            <person name="Loh Y.H."/>
            <person name="Halpern A.L."/>
            <person name="Lee A.P."/>
            <person name="Johnson J."/>
            <person name="Dandona N."/>
            <person name="Viswanathan L.D."/>
            <person name="Tay A."/>
            <person name="Venter J.C."/>
            <person name="Strausberg R.L."/>
            <person name="Brenner S."/>
        </authorList>
    </citation>
    <scope>NUCLEOTIDE SEQUENCE [LARGE SCALE GENOMIC DNA]</scope>
</reference>
<dbReference type="GO" id="GO:0031047">
    <property type="term" value="P:regulatory ncRNA-mediated gene silencing"/>
    <property type="evidence" value="ECO:0007669"/>
    <property type="project" value="UniProtKB-KW"/>
</dbReference>
<gene>
    <name evidence="13" type="primary">LOC103182402</name>
</gene>
<dbReference type="InterPro" id="IPR041679">
    <property type="entry name" value="DNA2/NAM7-like_C"/>
</dbReference>
<comment type="subcellular location">
    <subcellularLocation>
        <location evidence="1">Cytoplasm</location>
        <location evidence="1">P-body</location>
    </subcellularLocation>
</comment>
<dbReference type="OrthoDB" id="6513042at2759"/>
<dbReference type="InterPro" id="IPR026122">
    <property type="entry name" value="MOV-10/SDE3_DEXXQ/H-box"/>
</dbReference>
<evidence type="ECO:0000256" key="6">
    <source>
        <dbReference type="ARBA" id="ARBA00022801"/>
    </source>
</evidence>
<dbReference type="CDD" id="cd18038">
    <property type="entry name" value="DEXXQc_Helz-like"/>
    <property type="match status" value="1"/>
</dbReference>
<dbReference type="InterPro" id="IPR049075">
    <property type="entry name" value="MOV-10_N"/>
</dbReference>
<reference evidence="13" key="5">
    <citation type="submission" date="2025-09" db="UniProtKB">
        <authorList>
            <consortium name="Ensembl"/>
        </authorList>
    </citation>
    <scope>IDENTIFICATION</scope>
</reference>
<keyword evidence="10" id="KW-0943">RNA-mediated gene silencing</keyword>
<dbReference type="InterPro" id="IPR003593">
    <property type="entry name" value="AAA+_ATPase"/>
</dbReference>
<dbReference type="Ensembl" id="ENSCMIT00000031729.1">
    <property type="protein sequence ID" value="ENSCMIP00000031254.1"/>
    <property type="gene ID" value="ENSCMIG00000013428.1"/>
</dbReference>
<evidence type="ECO:0000256" key="8">
    <source>
        <dbReference type="ARBA" id="ARBA00022840"/>
    </source>
</evidence>
<dbReference type="Pfam" id="PF13087">
    <property type="entry name" value="AAA_12"/>
    <property type="match status" value="1"/>
</dbReference>
<dbReference type="Gene3D" id="3.40.50.300">
    <property type="entry name" value="P-loop containing nucleotide triphosphate hydrolases"/>
    <property type="match status" value="2"/>
</dbReference>
<sequence length="1014" mass="115597">MPVSLKEKRRVGLQFIKYLRETEQQEITLKDTLKTIYNLEFRVRDDVLSVNFSSVIYALRTSRRASVSNGHIHFKAQGWRVVYTNQYRTAWQEPTDTSSPQRLVTGRPESGKKARTRHIIQTLKNKDKRLQMVRDQGGVRIWSDCDVGEGRIQASVSLNEAKCVVVHIDNEGSEPVTLLRCELLRRIKVFSLSDCQDVTKSKPHELCAGLSHEVEVTCHISQAGFFPGTLVFEFQGCDSQPFHIVRFLTARLVSDLVNELKPSSPYRPHQLPIKPPVTEEVEEGVRPCNFSNYQLEREIPLPASKYLPTLFNLIKRGLKATGLDPRLSQEQQRVKALLDSKLSFQNYPERFSLLLHLEEMQMETDITKYNMTDASMVRDPRNRELLVLEVPGVAENRPSVLRGDHLLVTRSADRHLPVVTRYKGYVHSVELEQLKLGFSHKLVSTFIDNMKFNVSFTFNRFPLQMQHRAVKLSREHKLQHLLFPSFSHGVSIIPLDQSLRLHDRALEENPEQFDAIRYILSGLSRPAPYLIFGPPGTGKTVTIVEAIKQVVDHIPNAHILACAPSNSATDLLCQRLLKHLDKQSLYRLNAFCREWKHIPTDVQECSNWDSAEQTFVYPTKDSLSNYRVIITTLITAGRLASARFPRGHFSHVFIDEAGHAVEPECVIAVAGLLDPMDLESNRDGGQLVLAGDPKQLGPILRSPIAIEHGLDLSLLERLMNKNSLYQRDPDSGYNKQFVTKLLRNYRSHRHILKLPNELFYNEELQEYANEIISSSYCRWEHLITPDFPIIFYGVSGKEEREANSPSFFNVEEIEVVLLYLHKLLTSQGKKGIARISPREIGVISPYRKQVEKIRRAINGLDKQLKSMKDIKELKVGSVEEFQGQERKVILISTVRSSSEYLHVDQEFCLGFLKNPKRFNVALTRAKSLLIVVGNPRILNKDSNWNKFLSFCVNKCGYTGADYADDEAEDDEAEDDEAEDGLVDGLVSLNLGPTGFFGDVSSVQHQLEPEWRGEV</sequence>
<keyword evidence="14" id="KW-1185">Reference proteome</keyword>
<keyword evidence="9" id="KW-0694">RNA-binding</keyword>
<keyword evidence="4" id="KW-0963">Cytoplasm</keyword>
<dbReference type="InterPro" id="IPR027417">
    <property type="entry name" value="P-loop_NTPase"/>
</dbReference>
<dbReference type="OMA" id="NDWDQDQ"/>
<keyword evidence="7" id="KW-0347">Helicase</keyword>
<dbReference type="GO" id="GO:0003723">
    <property type="term" value="F:RNA binding"/>
    <property type="evidence" value="ECO:0007669"/>
    <property type="project" value="UniProtKB-KW"/>
</dbReference>
<reference evidence="13" key="4">
    <citation type="submission" date="2025-08" db="UniProtKB">
        <authorList>
            <consortium name="Ensembl"/>
        </authorList>
    </citation>
    <scope>IDENTIFICATION</scope>
</reference>
<dbReference type="GeneID" id="103182402"/>
<evidence type="ECO:0000313" key="13">
    <source>
        <dbReference type="Ensembl" id="ENSCMIP00000031254.1"/>
    </source>
</evidence>
<evidence type="ECO:0000256" key="10">
    <source>
        <dbReference type="ARBA" id="ARBA00023158"/>
    </source>
</evidence>
<dbReference type="PANTHER" id="PTHR45418:SF1">
    <property type="entry name" value="CANCER_TESTIS ANTIGEN 55"/>
    <property type="match status" value="1"/>
</dbReference>
<dbReference type="Pfam" id="PF13086">
    <property type="entry name" value="AAA_11"/>
    <property type="match status" value="2"/>
</dbReference>
<evidence type="ECO:0000256" key="11">
    <source>
        <dbReference type="ARBA" id="ARBA00047984"/>
    </source>
</evidence>
<evidence type="ECO:0000256" key="3">
    <source>
        <dbReference type="ARBA" id="ARBA00012552"/>
    </source>
</evidence>
<keyword evidence="6" id="KW-0378">Hydrolase</keyword>
<dbReference type="CDD" id="cd18808">
    <property type="entry name" value="SF1_C_Upf1"/>
    <property type="match status" value="1"/>
</dbReference>
<dbReference type="Proteomes" id="UP000314986">
    <property type="component" value="Unassembled WGS sequence"/>
</dbReference>
<keyword evidence="5" id="KW-0547">Nucleotide-binding</keyword>
<dbReference type="STRING" id="7868.ENSCMIP00000031254"/>
<dbReference type="Pfam" id="PF21635">
    <property type="entry name" value="Mov-10_helical"/>
    <property type="match status" value="1"/>
</dbReference>
<dbReference type="FunCoup" id="A0A4W3ILR9">
    <property type="interactions" value="28"/>
</dbReference>
<dbReference type="GO" id="GO:0032574">
    <property type="term" value="F:5'-3' RNA helicase activity"/>
    <property type="evidence" value="ECO:0007669"/>
    <property type="project" value="InterPro"/>
</dbReference>
<reference evidence="14" key="2">
    <citation type="journal article" date="2007" name="PLoS Biol.">
        <title>Survey sequencing and comparative analysis of the elephant shark (Callorhinchus milii) genome.</title>
        <authorList>
            <person name="Venkatesh B."/>
            <person name="Kirkness E.F."/>
            <person name="Loh Y.H."/>
            <person name="Halpern A.L."/>
            <person name="Lee A.P."/>
            <person name="Johnson J."/>
            <person name="Dandona N."/>
            <person name="Viswanathan L.D."/>
            <person name="Tay A."/>
            <person name="Venter J.C."/>
            <person name="Strausberg R.L."/>
            <person name="Brenner S."/>
        </authorList>
    </citation>
    <scope>NUCLEOTIDE SEQUENCE [LARGE SCALE GENOMIC DNA]</scope>
</reference>
<dbReference type="Pfam" id="PF21634">
    <property type="entry name" value="MOV-10_beta-barrel"/>
    <property type="match status" value="1"/>
</dbReference>
<accession>A0A4W3ILR9</accession>
<dbReference type="EC" id="3.6.4.13" evidence="3"/>
<dbReference type="Pfam" id="PF21633">
    <property type="entry name" value="MOV-10_Ig-like"/>
    <property type="match status" value="1"/>
</dbReference>
<dbReference type="SMART" id="SM00382">
    <property type="entry name" value="AAA"/>
    <property type="match status" value="1"/>
</dbReference>
<evidence type="ECO:0000256" key="9">
    <source>
        <dbReference type="ARBA" id="ARBA00022884"/>
    </source>
</evidence>
<comment type="catalytic activity">
    <reaction evidence="11">
        <text>ATP + H2O = ADP + phosphate + H(+)</text>
        <dbReference type="Rhea" id="RHEA:13065"/>
        <dbReference type="ChEBI" id="CHEBI:15377"/>
        <dbReference type="ChEBI" id="CHEBI:15378"/>
        <dbReference type="ChEBI" id="CHEBI:30616"/>
        <dbReference type="ChEBI" id="CHEBI:43474"/>
        <dbReference type="ChEBI" id="CHEBI:456216"/>
        <dbReference type="EC" id="3.6.4.13"/>
    </reaction>
</comment>
<evidence type="ECO:0000313" key="14">
    <source>
        <dbReference type="Proteomes" id="UP000314986"/>
    </source>
</evidence>
<proteinExistence type="inferred from homology"/>
<dbReference type="PANTHER" id="PTHR45418">
    <property type="entry name" value="CANCER/TESTIS ANTIGEN 55"/>
    <property type="match status" value="1"/>
</dbReference>
<feature type="domain" description="AAA+ ATPase" evidence="12">
    <location>
        <begin position="525"/>
        <end position="694"/>
    </location>
</feature>
<dbReference type="InParanoid" id="A0A4W3ILR9"/>
<evidence type="ECO:0000256" key="2">
    <source>
        <dbReference type="ARBA" id="ARBA00005601"/>
    </source>
</evidence>
<evidence type="ECO:0000259" key="12">
    <source>
        <dbReference type="SMART" id="SM00382"/>
    </source>
</evidence>
<dbReference type="InterPro" id="IPR049080">
    <property type="entry name" value="MOV-10-like_beta-barrel"/>
</dbReference>
<dbReference type="InterPro" id="IPR049079">
    <property type="entry name" value="Mov-10_helical"/>
</dbReference>
<dbReference type="InterPro" id="IPR049077">
    <property type="entry name" value="MOV-10_Ig-like"/>
</dbReference>
<evidence type="ECO:0000256" key="4">
    <source>
        <dbReference type="ARBA" id="ARBA00022490"/>
    </source>
</evidence>
<dbReference type="GeneTree" id="ENSGT00940000156024"/>
<dbReference type="GO" id="GO:0005524">
    <property type="term" value="F:ATP binding"/>
    <property type="evidence" value="ECO:0007669"/>
    <property type="project" value="UniProtKB-KW"/>
</dbReference>
<dbReference type="GO" id="GO:0000932">
    <property type="term" value="C:P-body"/>
    <property type="evidence" value="ECO:0007669"/>
    <property type="project" value="UniProtKB-SubCell"/>
</dbReference>
<dbReference type="KEGG" id="cmk:103182402"/>
<keyword evidence="8" id="KW-0067">ATP-binding</keyword>
<protein>
    <recommendedName>
        <fullName evidence="3">RNA helicase</fullName>
        <ecNumber evidence="3">3.6.4.13</ecNumber>
    </recommendedName>
</protein>
<evidence type="ECO:0000256" key="7">
    <source>
        <dbReference type="ARBA" id="ARBA00022806"/>
    </source>
</evidence>
<reference evidence="14" key="3">
    <citation type="journal article" date="2014" name="Nature">
        <title>Elephant shark genome provides unique insights into gnathostome evolution.</title>
        <authorList>
            <consortium name="International Elephant Shark Genome Sequencing Consortium"/>
            <person name="Venkatesh B."/>
            <person name="Lee A.P."/>
            <person name="Ravi V."/>
            <person name="Maurya A.K."/>
            <person name="Lian M.M."/>
            <person name="Swann J.B."/>
            <person name="Ohta Y."/>
            <person name="Flajnik M.F."/>
            <person name="Sutoh Y."/>
            <person name="Kasahara M."/>
            <person name="Hoon S."/>
            <person name="Gangu V."/>
            <person name="Roy S.W."/>
            <person name="Irimia M."/>
            <person name="Korzh V."/>
            <person name="Kondrychyn I."/>
            <person name="Lim Z.W."/>
            <person name="Tay B.H."/>
            <person name="Tohari S."/>
            <person name="Kong K.W."/>
            <person name="Ho S."/>
            <person name="Lorente-Galdos B."/>
            <person name="Quilez J."/>
            <person name="Marques-Bonet T."/>
            <person name="Raney B.J."/>
            <person name="Ingham P.W."/>
            <person name="Tay A."/>
            <person name="Hillier L.W."/>
            <person name="Minx P."/>
            <person name="Boehm T."/>
            <person name="Wilson R.K."/>
            <person name="Brenner S."/>
            <person name="Warren W.C."/>
        </authorList>
    </citation>
    <scope>NUCLEOTIDE SEQUENCE [LARGE SCALE GENOMIC DNA]</scope>
</reference>
<dbReference type="SUPFAM" id="SSF52540">
    <property type="entry name" value="P-loop containing nucleoside triphosphate hydrolases"/>
    <property type="match status" value="1"/>
</dbReference>
<comment type="similarity">
    <text evidence="2">Belongs to the DNA2/NAM7 helicase family. SDE3 subfamily.</text>
</comment>
<organism evidence="13 14">
    <name type="scientific">Callorhinchus milii</name>
    <name type="common">Ghost shark</name>
    <dbReference type="NCBI Taxonomy" id="7868"/>
    <lineage>
        <taxon>Eukaryota</taxon>
        <taxon>Metazoa</taxon>
        <taxon>Chordata</taxon>
        <taxon>Craniata</taxon>
        <taxon>Vertebrata</taxon>
        <taxon>Chondrichthyes</taxon>
        <taxon>Holocephali</taxon>
        <taxon>Chimaeriformes</taxon>
        <taxon>Callorhinchidae</taxon>
        <taxon>Callorhinchus</taxon>
    </lineage>
</organism>
<evidence type="ECO:0000256" key="5">
    <source>
        <dbReference type="ARBA" id="ARBA00022741"/>
    </source>
</evidence>
<dbReference type="FunFam" id="3.40.50.300:FF:000608">
    <property type="entry name" value="Mov10 RISC complex RNA helicase"/>
    <property type="match status" value="1"/>
</dbReference>
<dbReference type="InterPro" id="IPR041677">
    <property type="entry name" value="DNA2/NAM7_AAA_11"/>
</dbReference>
<dbReference type="Pfam" id="PF21632">
    <property type="entry name" value="MOV-10_N"/>
    <property type="match status" value="1"/>
</dbReference>
<name>A0A4W3ILR9_CALMI</name>
<dbReference type="GO" id="GO:0016787">
    <property type="term" value="F:hydrolase activity"/>
    <property type="evidence" value="ECO:0007669"/>
    <property type="project" value="UniProtKB-KW"/>
</dbReference>
<dbReference type="FunFam" id="3.40.50.300:FF:001941">
    <property type="entry name" value="Mov10 RISC complex RNA helicase"/>
    <property type="match status" value="1"/>
</dbReference>